<dbReference type="Proteomes" id="UP000694941">
    <property type="component" value="Unplaced"/>
</dbReference>
<dbReference type="RefSeq" id="XP_013775037.2">
    <property type="nucleotide sequence ID" value="XM_013919583.2"/>
</dbReference>
<dbReference type="InterPro" id="IPR018788">
    <property type="entry name" value="Proteasome_assmbl_chp_3"/>
</dbReference>
<protein>
    <submittedName>
        <fullName evidence="2">Proteasome assembly chaperone 3-like</fullName>
    </submittedName>
</protein>
<name>A0ABM1B554_LIMPO</name>
<reference evidence="2" key="1">
    <citation type="submission" date="2025-08" db="UniProtKB">
        <authorList>
            <consortium name="RefSeq"/>
        </authorList>
    </citation>
    <scope>IDENTIFICATION</scope>
    <source>
        <tissue evidence="2">Muscle</tissue>
    </source>
</reference>
<dbReference type="InterPro" id="IPR053720">
    <property type="entry name" value="Psm_Assembly_Chaperone"/>
</dbReference>
<sequence length="138" mass="15215">MATTMDDDSNVTPNMQLKTITEAELIGNIPTDFSITCFENCIFVVITQFGKLGTLVHITKDVPHEVNCSTDDRAVFSTKVIFGNDESYVHAAARYLVSLMETSKTVLLAIALKDWDKDTVITIGNRAKQVFQKALVGV</sequence>
<proteinExistence type="predicted"/>
<organism evidence="1 2">
    <name type="scientific">Limulus polyphemus</name>
    <name type="common">Atlantic horseshoe crab</name>
    <dbReference type="NCBI Taxonomy" id="6850"/>
    <lineage>
        <taxon>Eukaryota</taxon>
        <taxon>Metazoa</taxon>
        <taxon>Ecdysozoa</taxon>
        <taxon>Arthropoda</taxon>
        <taxon>Chelicerata</taxon>
        <taxon>Merostomata</taxon>
        <taxon>Xiphosura</taxon>
        <taxon>Limulidae</taxon>
        <taxon>Limulus</taxon>
    </lineage>
</organism>
<keyword evidence="1" id="KW-1185">Reference proteome</keyword>
<evidence type="ECO:0000313" key="2">
    <source>
        <dbReference type="RefSeq" id="XP_013775037.2"/>
    </source>
</evidence>
<gene>
    <name evidence="2" type="primary">LOC106459915</name>
</gene>
<dbReference type="PANTHER" id="PTHR31051">
    <property type="entry name" value="PROTEASOME ASSEMBLY CHAPERONE 3"/>
    <property type="match status" value="1"/>
</dbReference>
<dbReference type="PANTHER" id="PTHR31051:SF1">
    <property type="entry name" value="PROTEASOME ASSEMBLY CHAPERONE 3"/>
    <property type="match status" value="1"/>
</dbReference>
<dbReference type="Gene3D" id="3.30.230.90">
    <property type="match status" value="1"/>
</dbReference>
<evidence type="ECO:0000313" key="1">
    <source>
        <dbReference type="Proteomes" id="UP000694941"/>
    </source>
</evidence>
<dbReference type="Pfam" id="PF10178">
    <property type="entry name" value="PAC3"/>
    <property type="match status" value="1"/>
</dbReference>
<dbReference type="GeneID" id="106459915"/>
<accession>A0ABM1B554</accession>